<protein>
    <submittedName>
        <fullName evidence="1">Uncharacterized protein</fullName>
    </submittedName>
</protein>
<dbReference type="EMBL" id="JAGYWB010000019">
    <property type="protein sequence ID" value="KAI0489119.1"/>
    <property type="molecule type" value="Genomic_DNA"/>
</dbReference>
<accession>A0A8T3A4V7</accession>
<comment type="caution">
    <text evidence="1">The sequence shown here is derived from an EMBL/GenBank/DDBJ whole genome shotgun (WGS) entry which is preliminary data.</text>
</comment>
<keyword evidence="2" id="KW-1185">Reference proteome</keyword>
<name>A0A8T3A4V7_DENNO</name>
<sequence>MVWTCTIKDKNAHIRLIIKINFVGSGRKMGILQVIGFKVCQNICQKKKKNSEALNNKL</sequence>
<proteinExistence type="predicted"/>
<dbReference type="AlphaFoldDB" id="A0A8T3A4V7"/>
<dbReference type="Proteomes" id="UP000829196">
    <property type="component" value="Unassembled WGS sequence"/>
</dbReference>
<gene>
    <name evidence="1" type="ORF">KFK09_028961</name>
</gene>
<evidence type="ECO:0000313" key="1">
    <source>
        <dbReference type="EMBL" id="KAI0489119.1"/>
    </source>
</evidence>
<evidence type="ECO:0000313" key="2">
    <source>
        <dbReference type="Proteomes" id="UP000829196"/>
    </source>
</evidence>
<organism evidence="1 2">
    <name type="scientific">Dendrobium nobile</name>
    <name type="common">Orchid</name>
    <dbReference type="NCBI Taxonomy" id="94219"/>
    <lineage>
        <taxon>Eukaryota</taxon>
        <taxon>Viridiplantae</taxon>
        <taxon>Streptophyta</taxon>
        <taxon>Embryophyta</taxon>
        <taxon>Tracheophyta</taxon>
        <taxon>Spermatophyta</taxon>
        <taxon>Magnoliopsida</taxon>
        <taxon>Liliopsida</taxon>
        <taxon>Asparagales</taxon>
        <taxon>Orchidaceae</taxon>
        <taxon>Epidendroideae</taxon>
        <taxon>Malaxideae</taxon>
        <taxon>Dendrobiinae</taxon>
        <taxon>Dendrobium</taxon>
    </lineage>
</organism>
<reference evidence="1" key="1">
    <citation type="journal article" date="2022" name="Front. Genet.">
        <title>Chromosome-Scale Assembly of the Dendrobium nobile Genome Provides Insights Into the Molecular Mechanism of the Biosynthesis of the Medicinal Active Ingredient of Dendrobium.</title>
        <authorList>
            <person name="Xu Q."/>
            <person name="Niu S.-C."/>
            <person name="Li K.-L."/>
            <person name="Zheng P.-J."/>
            <person name="Zhang X.-J."/>
            <person name="Jia Y."/>
            <person name="Liu Y."/>
            <person name="Niu Y.-X."/>
            <person name="Yu L.-H."/>
            <person name="Chen D.-F."/>
            <person name="Zhang G.-Q."/>
        </authorList>
    </citation>
    <scope>NUCLEOTIDE SEQUENCE</scope>
    <source>
        <tissue evidence="1">Leaf</tissue>
    </source>
</reference>